<feature type="domain" description="C2H2-type" evidence="12">
    <location>
        <begin position="177"/>
        <end position="204"/>
    </location>
</feature>
<feature type="binding site" evidence="11">
    <location>
        <position position="58"/>
    </location>
    <ligand>
        <name>Zn(2+)</name>
        <dbReference type="ChEBI" id="CHEBI:29105"/>
    </ligand>
</feature>
<dbReference type="InterPro" id="IPR012934">
    <property type="entry name" value="Znf_AD"/>
</dbReference>
<evidence type="ECO:0000313" key="15">
    <source>
        <dbReference type="Proteomes" id="UP001151699"/>
    </source>
</evidence>
<keyword evidence="7" id="KW-0238">DNA-binding</keyword>
<sequence>MENDIIAYACRVCLARNVEVASLFTTSINSIILSEMFSTIVPMIEINDTVPHSICTNCIANLVVAYEFQLQSIKADSDIRIALGHLIKEDELKDHIFKDEVTVEVLVADVGNIETTPLNNFESTESTAICKDSNNSENCIDDRAVSSIGDQIISSKANAKLSENSINQKRSKCIATHQCLECDKSFDKLSRLQRHAKIHNADGKPFSCDSCPQRFASSPNLLRHQIKHSNEMALNTTTVNNKPNSFQCNECQKVFTKQESLASHMKMHKSDQKEYFCEFCPKSFSKMNKLTRHAKIHDEMKSHKCNICERTFALGGQLIDHMNKHKNLKPHVCTYCNKGFQQSCTLKDHIRIHTRDAPFLCSECGKAFNNGSNLRQHLLRHSGLKPFECTECPSRFSCKGGLKSHMSTHSGIKPYCCEVCGASFTKTYSLAKHKRIHSGEKPYKCDMCDMRFNSSDHVKRHMRTHSGEKPYKCQYCDRAFAQSNDLVKHTRSHVGMNTYKCDQCPAAFRLHGELRVHRQQHFLERKSVSVDQPSQKCFQDVRSDEDTKNINEQLQNLINDSKQDIRFAMLQLETSIQPPSQHQTTDSQFMTQN</sequence>
<reference evidence="14" key="1">
    <citation type="submission" date="2022-07" db="EMBL/GenBank/DDBJ databases">
        <authorList>
            <person name="Trinca V."/>
            <person name="Uliana J.V.C."/>
            <person name="Torres T.T."/>
            <person name="Ward R.J."/>
            <person name="Monesi N."/>
        </authorList>
    </citation>
    <scope>NUCLEOTIDE SEQUENCE</scope>
    <source>
        <strain evidence="14">HSMRA1968</strain>
        <tissue evidence="14">Whole embryos</tissue>
    </source>
</reference>
<feature type="domain" description="C2H2-type" evidence="12">
    <location>
        <begin position="471"/>
        <end position="498"/>
    </location>
</feature>
<evidence type="ECO:0000256" key="8">
    <source>
        <dbReference type="ARBA" id="ARBA00023163"/>
    </source>
</evidence>
<dbReference type="SMART" id="SM00355">
    <property type="entry name" value="ZnF_C2H2"/>
    <property type="match status" value="12"/>
</dbReference>
<protein>
    <submittedName>
        <fullName evidence="14">Zinc finger protein</fullName>
    </submittedName>
</protein>
<evidence type="ECO:0000256" key="6">
    <source>
        <dbReference type="ARBA" id="ARBA00023015"/>
    </source>
</evidence>
<evidence type="ECO:0000256" key="4">
    <source>
        <dbReference type="ARBA" id="ARBA00022771"/>
    </source>
</evidence>
<feature type="domain" description="C2H2-type" evidence="12">
    <location>
        <begin position="415"/>
        <end position="442"/>
    </location>
</feature>
<feature type="domain" description="C2H2-type" evidence="12">
    <location>
        <begin position="275"/>
        <end position="302"/>
    </location>
</feature>
<dbReference type="FunFam" id="3.30.160.60:FF:001182">
    <property type="entry name" value="Zinc finger, C2H2 type"/>
    <property type="match status" value="1"/>
</dbReference>
<dbReference type="PROSITE" id="PS51915">
    <property type="entry name" value="ZAD"/>
    <property type="match status" value="1"/>
</dbReference>
<evidence type="ECO:0000256" key="5">
    <source>
        <dbReference type="ARBA" id="ARBA00022833"/>
    </source>
</evidence>
<keyword evidence="15" id="KW-1185">Reference proteome</keyword>
<name>A0A9Q0RV80_9DIPT</name>
<evidence type="ECO:0000256" key="1">
    <source>
        <dbReference type="ARBA" id="ARBA00004123"/>
    </source>
</evidence>
<dbReference type="InterPro" id="IPR050888">
    <property type="entry name" value="ZnF_C2H2-type_TF"/>
</dbReference>
<organism evidence="14 15">
    <name type="scientific">Pseudolycoriella hygida</name>
    <dbReference type="NCBI Taxonomy" id="35572"/>
    <lineage>
        <taxon>Eukaryota</taxon>
        <taxon>Metazoa</taxon>
        <taxon>Ecdysozoa</taxon>
        <taxon>Arthropoda</taxon>
        <taxon>Hexapoda</taxon>
        <taxon>Insecta</taxon>
        <taxon>Pterygota</taxon>
        <taxon>Neoptera</taxon>
        <taxon>Endopterygota</taxon>
        <taxon>Diptera</taxon>
        <taxon>Nematocera</taxon>
        <taxon>Sciaroidea</taxon>
        <taxon>Sciaridae</taxon>
        <taxon>Pseudolycoriella</taxon>
    </lineage>
</organism>
<keyword evidence="8" id="KW-0804">Transcription</keyword>
<feature type="domain" description="C2H2-type" evidence="12">
    <location>
        <begin position="303"/>
        <end position="330"/>
    </location>
</feature>
<accession>A0A9Q0RV80</accession>
<dbReference type="Proteomes" id="UP001151699">
    <property type="component" value="Unassembled WGS sequence"/>
</dbReference>
<dbReference type="GO" id="GO:0008270">
    <property type="term" value="F:zinc ion binding"/>
    <property type="evidence" value="ECO:0007669"/>
    <property type="project" value="UniProtKB-UniRule"/>
</dbReference>
<evidence type="ECO:0000256" key="11">
    <source>
        <dbReference type="PROSITE-ProRule" id="PRU01263"/>
    </source>
</evidence>
<keyword evidence="3" id="KW-0677">Repeat</keyword>
<dbReference type="FunFam" id="3.30.160.60:FF:001498">
    <property type="entry name" value="Zinc finger protein 404"/>
    <property type="match status" value="1"/>
</dbReference>
<keyword evidence="4 10" id="KW-0863">Zinc-finger</keyword>
<keyword evidence="9" id="KW-0539">Nucleus</keyword>
<proteinExistence type="predicted"/>
<dbReference type="GO" id="GO:0003677">
    <property type="term" value="F:DNA binding"/>
    <property type="evidence" value="ECO:0007669"/>
    <property type="project" value="UniProtKB-KW"/>
</dbReference>
<feature type="domain" description="C2H2-type" evidence="12">
    <location>
        <begin position="331"/>
        <end position="358"/>
    </location>
</feature>
<keyword evidence="2 11" id="KW-0479">Metal-binding</keyword>
<dbReference type="PROSITE" id="PS50157">
    <property type="entry name" value="ZINC_FINGER_C2H2_2"/>
    <property type="match status" value="12"/>
</dbReference>
<evidence type="ECO:0000256" key="3">
    <source>
        <dbReference type="ARBA" id="ARBA00022737"/>
    </source>
</evidence>
<feature type="domain" description="C2H2-type" evidence="12">
    <location>
        <begin position="206"/>
        <end position="233"/>
    </location>
</feature>
<dbReference type="InterPro" id="IPR036236">
    <property type="entry name" value="Znf_C2H2_sf"/>
</dbReference>
<feature type="domain" description="ZAD" evidence="13">
    <location>
        <begin position="8"/>
        <end position="82"/>
    </location>
</feature>
<comment type="subcellular location">
    <subcellularLocation>
        <location evidence="1">Nucleus</location>
    </subcellularLocation>
</comment>
<dbReference type="InterPro" id="IPR013087">
    <property type="entry name" value="Znf_C2H2_type"/>
</dbReference>
<feature type="domain" description="C2H2-type" evidence="12">
    <location>
        <begin position="359"/>
        <end position="386"/>
    </location>
</feature>
<dbReference type="Pfam" id="PF00096">
    <property type="entry name" value="zf-C2H2"/>
    <property type="match status" value="9"/>
</dbReference>
<feature type="domain" description="C2H2-type" evidence="12">
    <location>
        <begin position="387"/>
        <end position="414"/>
    </location>
</feature>
<feature type="domain" description="C2H2-type" evidence="12">
    <location>
        <begin position="499"/>
        <end position="526"/>
    </location>
</feature>
<dbReference type="FunFam" id="3.30.160.60:FF:000030">
    <property type="entry name" value="Zinc finger protein 628"/>
    <property type="match status" value="1"/>
</dbReference>
<dbReference type="OrthoDB" id="1095242at2759"/>
<dbReference type="Gene3D" id="3.30.160.60">
    <property type="entry name" value="Classic Zinc Finger"/>
    <property type="match status" value="10"/>
</dbReference>
<dbReference type="FunFam" id="3.30.160.60:FF:001119">
    <property type="entry name" value="zinc finger protein 408"/>
    <property type="match status" value="1"/>
</dbReference>
<keyword evidence="5 11" id="KW-0862">Zinc</keyword>
<dbReference type="SUPFAM" id="SSF57667">
    <property type="entry name" value="beta-beta-alpha zinc fingers"/>
    <property type="match status" value="7"/>
</dbReference>
<dbReference type="Pfam" id="PF07776">
    <property type="entry name" value="zf-AD"/>
    <property type="match status" value="1"/>
</dbReference>
<keyword evidence="6" id="KW-0805">Transcription regulation</keyword>
<evidence type="ECO:0000256" key="7">
    <source>
        <dbReference type="ARBA" id="ARBA00023125"/>
    </source>
</evidence>
<evidence type="ECO:0000259" key="13">
    <source>
        <dbReference type="PROSITE" id="PS51915"/>
    </source>
</evidence>
<dbReference type="SMART" id="SM00868">
    <property type="entry name" value="zf-AD"/>
    <property type="match status" value="1"/>
</dbReference>
<feature type="binding site" evidence="11">
    <location>
        <position position="10"/>
    </location>
    <ligand>
        <name>Zn(2+)</name>
        <dbReference type="ChEBI" id="CHEBI:29105"/>
    </ligand>
</feature>
<evidence type="ECO:0000256" key="10">
    <source>
        <dbReference type="PROSITE-ProRule" id="PRU00042"/>
    </source>
</evidence>
<evidence type="ECO:0000259" key="12">
    <source>
        <dbReference type="PROSITE" id="PS50157"/>
    </source>
</evidence>
<dbReference type="Pfam" id="PF13912">
    <property type="entry name" value="zf-C2H2_6"/>
    <property type="match status" value="1"/>
</dbReference>
<dbReference type="PANTHER" id="PTHR24406">
    <property type="entry name" value="TRANSCRIPTIONAL REPRESSOR CTCFL-RELATED"/>
    <property type="match status" value="1"/>
</dbReference>
<dbReference type="FunFam" id="3.30.160.60:FF:000264">
    <property type="entry name" value="Zinc finger protein 236"/>
    <property type="match status" value="1"/>
</dbReference>
<dbReference type="AlphaFoldDB" id="A0A9Q0RV80"/>
<evidence type="ECO:0000256" key="9">
    <source>
        <dbReference type="ARBA" id="ARBA00023242"/>
    </source>
</evidence>
<evidence type="ECO:0000256" key="2">
    <source>
        <dbReference type="ARBA" id="ARBA00022723"/>
    </source>
</evidence>
<dbReference type="PROSITE" id="PS00028">
    <property type="entry name" value="ZINC_FINGER_C2H2_1"/>
    <property type="match status" value="12"/>
</dbReference>
<feature type="binding site" evidence="11">
    <location>
        <position position="55"/>
    </location>
    <ligand>
        <name>Zn(2+)</name>
        <dbReference type="ChEBI" id="CHEBI:29105"/>
    </ligand>
</feature>
<dbReference type="FunFam" id="3.30.160.60:FF:000110">
    <property type="entry name" value="Zinc finger protein-like"/>
    <property type="match status" value="1"/>
</dbReference>
<dbReference type="EMBL" id="WJQU01002297">
    <property type="protein sequence ID" value="KAJ6633020.1"/>
    <property type="molecule type" value="Genomic_DNA"/>
</dbReference>
<comment type="caution">
    <text evidence="14">The sequence shown here is derived from an EMBL/GenBank/DDBJ whole genome shotgun (WGS) entry which is preliminary data.</text>
</comment>
<evidence type="ECO:0000313" key="14">
    <source>
        <dbReference type="EMBL" id="KAJ6633020.1"/>
    </source>
</evidence>
<dbReference type="SUPFAM" id="SSF57716">
    <property type="entry name" value="Glucocorticoid receptor-like (DNA-binding domain)"/>
    <property type="match status" value="1"/>
</dbReference>
<feature type="domain" description="C2H2-type" evidence="12">
    <location>
        <begin position="443"/>
        <end position="470"/>
    </location>
</feature>
<gene>
    <name evidence="14" type="primary">ZNF568_1</name>
    <name evidence="14" type="ORF">Bhyg_16953</name>
</gene>
<feature type="binding site" evidence="11">
    <location>
        <position position="13"/>
    </location>
    <ligand>
        <name>Zn(2+)</name>
        <dbReference type="ChEBI" id="CHEBI:29105"/>
    </ligand>
</feature>
<dbReference type="GO" id="GO:0005634">
    <property type="term" value="C:nucleus"/>
    <property type="evidence" value="ECO:0007669"/>
    <property type="project" value="UniProtKB-SubCell"/>
</dbReference>
<feature type="domain" description="C2H2-type" evidence="12">
    <location>
        <begin position="246"/>
        <end position="273"/>
    </location>
</feature>